<dbReference type="Gene3D" id="1.10.10.10">
    <property type="entry name" value="Winged helix-like DNA-binding domain superfamily/Winged helix DNA-binding domain"/>
    <property type="match status" value="1"/>
</dbReference>
<evidence type="ECO:0000313" key="2">
    <source>
        <dbReference type="EMBL" id="SER36809.1"/>
    </source>
</evidence>
<dbReference type="EMBL" id="FOFR01000010">
    <property type="protein sequence ID" value="SER36809.1"/>
    <property type="molecule type" value="Genomic_DNA"/>
</dbReference>
<sequence>MSQELAASLLNQTMWLAGQISGRMQEALDRLDLTGPLANVLWLLQPDADPLSLRAIAGLLHCDPSNVTLLSAKLEQRGLAERRPHPRDGRTRTLVLTEAGEEVRERLLTTVMRHSPLAGLTLEEQEQLHALLAKAIDNA</sequence>
<proteinExistence type="predicted"/>
<organism evidence="2 3">
    <name type="scientific">Lentzea xinjiangensis</name>
    <dbReference type="NCBI Taxonomy" id="402600"/>
    <lineage>
        <taxon>Bacteria</taxon>
        <taxon>Bacillati</taxon>
        <taxon>Actinomycetota</taxon>
        <taxon>Actinomycetes</taxon>
        <taxon>Pseudonocardiales</taxon>
        <taxon>Pseudonocardiaceae</taxon>
        <taxon>Lentzea</taxon>
    </lineage>
</organism>
<dbReference type="PANTHER" id="PTHR33164:SF99">
    <property type="entry name" value="MARR FAMILY REGULATORY PROTEIN"/>
    <property type="match status" value="1"/>
</dbReference>
<dbReference type="InterPro" id="IPR039422">
    <property type="entry name" value="MarR/SlyA-like"/>
</dbReference>
<dbReference type="InterPro" id="IPR036390">
    <property type="entry name" value="WH_DNA-bd_sf"/>
</dbReference>
<dbReference type="GO" id="GO:0003700">
    <property type="term" value="F:DNA-binding transcription factor activity"/>
    <property type="evidence" value="ECO:0007669"/>
    <property type="project" value="InterPro"/>
</dbReference>
<dbReference type="STRING" id="402600.SAMN05216188_110276"/>
<dbReference type="SUPFAM" id="SSF46785">
    <property type="entry name" value="Winged helix' DNA-binding domain"/>
    <property type="match status" value="1"/>
</dbReference>
<accession>A0A1H9NME1</accession>
<dbReference type="OrthoDB" id="4807076at2"/>
<evidence type="ECO:0000259" key="1">
    <source>
        <dbReference type="PROSITE" id="PS50995"/>
    </source>
</evidence>
<dbReference type="SMART" id="SM00347">
    <property type="entry name" value="HTH_MARR"/>
    <property type="match status" value="1"/>
</dbReference>
<dbReference type="PANTHER" id="PTHR33164">
    <property type="entry name" value="TRANSCRIPTIONAL REGULATOR, MARR FAMILY"/>
    <property type="match status" value="1"/>
</dbReference>
<reference evidence="3" key="1">
    <citation type="submission" date="2016-10" db="EMBL/GenBank/DDBJ databases">
        <authorList>
            <person name="Varghese N."/>
            <person name="Submissions S."/>
        </authorList>
    </citation>
    <scope>NUCLEOTIDE SEQUENCE [LARGE SCALE GENOMIC DNA]</scope>
    <source>
        <strain evidence="3">CGMCC 4.3525</strain>
    </source>
</reference>
<gene>
    <name evidence="2" type="ORF">SAMN05216188_110276</name>
</gene>
<evidence type="ECO:0000313" key="3">
    <source>
        <dbReference type="Proteomes" id="UP000199352"/>
    </source>
</evidence>
<dbReference type="InterPro" id="IPR036388">
    <property type="entry name" value="WH-like_DNA-bd_sf"/>
</dbReference>
<dbReference type="PROSITE" id="PS50995">
    <property type="entry name" value="HTH_MARR_2"/>
    <property type="match status" value="1"/>
</dbReference>
<dbReference type="GO" id="GO:0003677">
    <property type="term" value="F:DNA binding"/>
    <property type="evidence" value="ECO:0007669"/>
    <property type="project" value="UniProtKB-KW"/>
</dbReference>
<keyword evidence="3" id="KW-1185">Reference proteome</keyword>
<feature type="domain" description="HTH marR-type" evidence="1">
    <location>
        <begin position="1"/>
        <end position="137"/>
    </location>
</feature>
<dbReference type="RefSeq" id="WP_089953628.1">
    <property type="nucleotide sequence ID" value="NZ_FOFR01000010.1"/>
</dbReference>
<dbReference type="Proteomes" id="UP000199352">
    <property type="component" value="Unassembled WGS sequence"/>
</dbReference>
<keyword evidence="2" id="KW-0238">DNA-binding</keyword>
<protein>
    <submittedName>
        <fullName evidence="2">DNA-binding transcriptional regulator, MarR family</fullName>
    </submittedName>
</protein>
<dbReference type="GO" id="GO:0006950">
    <property type="term" value="P:response to stress"/>
    <property type="evidence" value="ECO:0007669"/>
    <property type="project" value="TreeGrafter"/>
</dbReference>
<dbReference type="Pfam" id="PF01047">
    <property type="entry name" value="MarR"/>
    <property type="match status" value="1"/>
</dbReference>
<name>A0A1H9NME1_9PSEU</name>
<dbReference type="InterPro" id="IPR000835">
    <property type="entry name" value="HTH_MarR-typ"/>
</dbReference>
<dbReference type="AlphaFoldDB" id="A0A1H9NME1"/>